<name>A0ABS6SI22_9SPHN</name>
<evidence type="ECO:0000313" key="3">
    <source>
        <dbReference type="Proteomes" id="UP000699975"/>
    </source>
</evidence>
<organism evidence="2 3">
    <name type="scientific">Erythrobacter ani</name>
    <dbReference type="NCBI Taxonomy" id="2827235"/>
    <lineage>
        <taxon>Bacteria</taxon>
        <taxon>Pseudomonadati</taxon>
        <taxon>Pseudomonadota</taxon>
        <taxon>Alphaproteobacteria</taxon>
        <taxon>Sphingomonadales</taxon>
        <taxon>Erythrobacteraceae</taxon>
        <taxon>Erythrobacter/Porphyrobacter group</taxon>
        <taxon>Erythrobacter</taxon>
    </lineage>
</organism>
<evidence type="ECO:0000256" key="1">
    <source>
        <dbReference type="SAM" id="Phobius"/>
    </source>
</evidence>
<proteinExistence type="predicted"/>
<dbReference type="InterPro" id="IPR009325">
    <property type="entry name" value="DUF983"/>
</dbReference>
<keyword evidence="1" id="KW-0472">Membrane</keyword>
<dbReference type="Pfam" id="PF06170">
    <property type="entry name" value="DUF983"/>
    <property type="match status" value="1"/>
</dbReference>
<protein>
    <submittedName>
        <fullName evidence="2">DUF983 domain-containing protein</fullName>
    </submittedName>
</protein>
<keyword evidence="1" id="KW-1133">Transmembrane helix</keyword>
<keyword evidence="1" id="KW-0812">Transmembrane</keyword>
<comment type="caution">
    <text evidence="2">The sequence shown here is derived from an EMBL/GenBank/DDBJ whole genome shotgun (WGS) entry which is preliminary data.</text>
</comment>
<keyword evidence="3" id="KW-1185">Reference proteome</keyword>
<dbReference type="Proteomes" id="UP000699975">
    <property type="component" value="Unassembled WGS sequence"/>
</dbReference>
<dbReference type="EMBL" id="JAGSPB010000001">
    <property type="protein sequence ID" value="MBV7264664.1"/>
    <property type="molecule type" value="Genomic_DNA"/>
</dbReference>
<evidence type="ECO:0000313" key="2">
    <source>
        <dbReference type="EMBL" id="MBV7264664.1"/>
    </source>
</evidence>
<accession>A0ABS6SI22</accession>
<feature type="transmembrane region" description="Helical" evidence="1">
    <location>
        <begin position="68"/>
        <end position="86"/>
    </location>
</feature>
<reference evidence="2 3" key="1">
    <citation type="submission" date="2021-04" db="EMBL/GenBank/DDBJ databases">
        <authorList>
            <person name="Pira H."/>
            <person name="Risdian C."/>
            <person name="Wink J."/>
        </authorList>
    </citation>
    <scope>NUCLEOTIDE SEQUENCE [LARGE SCALE GENOMIC DNA]</scope>
    <source>
        <strain evidence="2 3">WH131</strain>
    </source>
</reference>
<gene>
    <name evidence="2" type="ORF">KCG45_00560</name>
</gene>
<sequence length="106" mass="11550">MCPRCENATLFEAPARIALKCKSCQLDFTGLERGGRLAGLVTVLIAAALIGLATVIDMKIAPPFWLQVLFWGPVTIASVIAVLRLYKTALLYRQFEVQTQEGPAAE</sequence>
<feature type="transmembrane region" description="Helical" evidence="1">
    <location>
        <begin position="37"/>
        <end position="56"/>
    </location>
</feature>